<reference evidence="3 4" key="1">
    <citation type="submission" date="2022-08" db="EMBL/GenBank/DDBJ databases">
        <title>Polyphasic taxonomy analysis of Qipengyuania sp.RS5-5.</title>
        <authorList>
            <person name="Xamxidin M."/>
            <person name="Wu M."/>
        </authorList>
    </citation>
    <scope>NUCLEOTIDE SEQUENCE [LARGE SCALE GENOMIC DNA]</scope>
    <source>
        <strain evidence="3 4">RS5-5</strain>
    </source>
</reference>
<feature type="domain" description="MobA/VirD2-like nuclease" evidence="2">
    <location>
        <begin position="37"/>
        <end position="144"/>
    </location>
</feature>
<sequence length="475" mass="54140">MIIKGASRAAPNQLGRHLARTDTNERVRILQLESPASSPTEAFEDWQTLAEGTRGRKGLYHANIDPAAKYQMTEEQWFRAVDVLEEELGFTGQPRAVVMHEKNGREHIHVVWARTDIDTMTLKSDGHNFLAHERASLRLELEFGHEHVPGKHAKRDRDAQPDMPTAEIRHDEWQQAERGEFDHRARKDEIRSLFEASDSGSAFKAALEDAGYVLARGDRRDFVLLDADAKVHSLGRQLPGIGAKDLRAFMADIDAESLPTVKEARAAVREAILATEPVSDKPALDAPPQHSEGDRKQIEALRQAIIERHGTELKEQEQRHAREVETLQENQQAAADKAIDTFAREQAARAIKERPQEPGGVERLWRSIREAVNEEARVQRIADEAARAADFDNRRNDEVHIMVSDLNSAQRVEIDALIDRQGRERAALLAEQERDLKRRVEDDERARQLVREYEQRRQEAEAQQREGPERDPRAR</sequence>
<dbReference type="EMBL" id="JANKHH010000001">
    <property type="protein sequence ID" value="MCR2832402.1"/>
    <property type="molecule type" value="Genomic_DNA"/>
</dbReference>
<dbReference type="RefSeq" id="WP_257594167.1">
    <property type="nucleotide sequence ID" value="NZ_JANKHH010000001.1"/>
</dbReference>
<proteinExistence type="predicted"/>
<gene>
    <name evidence="3" type="ORF">NSO95_00465</name>
</gene>
<evidence type="ECO:0000313" key="3">
    <source>
        <dbReference type="EMBL" id="MCR2832402.1"/>
    </source>
</evidence>
<evidence type="ECO:0000259" key="2">
    <source>
        <dbReference type="Pfam" id="PF03432"/>
    </source>
</evidence>
<evidence type="ECO:0000313" key="4">
    <source>
        <dbReference type="Proteomes" id="UP001206067"/>
    </source>
</evidence>
<evidence type="ECO:0000256" key="1">
    <source>
        <dbReference type="SAM" id="MobiDB-lite"/>
    </source>
</evidence>
<protein>
    <recommendedName>
        <fullName evidence="2">MobA/VirD2-like nuclease domain-containing protein</fullName>
    </recommendedName>
</protein>
<accession>A0ABT1XMC6</accession>
<keyword evidence="4" id="KW-1185">Reference proteome</keyword>
<name>A0ABT1XMC6_9SPHN</name>
<organism evidence="3 4">
    <name type="scientific">Parerythrobacter lacustris</name>
    <dbReference type="NCBI Taxonomy" id="2969984"/>
    <lineage>
        <taxon>Bacteria</taxon>
        <taxon>Pseudomonadati</taxon>
        <taxon>Pseudomonadota</taxon>
        <taxon>Alphaproteobacteria</taxon>
        <taxon>Sphingomonadales</taxon>
        <taxon>Erythrobacteraceae</taxon>
        <taxon>Parerythrobacter</taxon>
    </lineage>
</organism>
<dbReference type="Pfam" id="PF03432">
    <property type="entry name" value="Relaxase"/>
    <property type="match status" value="1"/>
</dbReference>
<dbReference type="Proteomes" id="UP001206067">
    <property type="component" value="Unassembled WGS sequence"/>
</dbReference>
<feature type="region of interest" description="Disordered" evidence="1">
    <location>
        <begin position="451"/>
        <end position="475"/>
    </location>
</feature>
<dbReference type="InterPro" id="IPR005094">
    <property type="entry name" value="Endonuclease_MobA/VirD2"/>
</dbReference>
<comment type="caution">
    <text evidence="3">The sequence shown here is derived from an EMBL/GenBank/DDBJ whole genome shotgun (WGS) entry which is preliminary data.</text>
</comment>